<accession>A0A7R9MLS7</accession>
<feature type="non-terminal residue" evidence="2">
    <location>
        <position position="217"/>
    </location>
</feature>
<dbReference type="EMBL" id="CAJPVJ010027208">
    <property type="protein sequence ID" value="CAG2179443.1"/>
    <property type="molecule type" value="Genomic_DNA"/>
</dbReference>
<dbReference type="GO" id="GO:0005730">
    <property type="term" value="C:nucleolus"/>
    <property type="evidence" value="ECO:0007669"/>
    <property type="project" value="TreeGrafter"/>
</dbReference>
<dbReference type="GO" id="GO:0043634">
    <property type="term" value="P:polyadenylation-dependent ncRNA catabolic process"/>
    <property type="evidence" value="ECO:0007669"/>
    <property type="project" value="TreeGrafter"/>
</dbReference>
<dbReference type="GO" id="GO:0031123">
    <property type="term" value="P:RNA 3'-end processing"/>
    <property type="evidence" value="ECO:0007669"/>
    <property type="project" value="TreeGrafter"/>
</dbReference>
<evidence type="ECO:0000313" key="3">
    <source>
        <dbReference type="Proteomes" id="UP000728032"/>
    </source>
</evidence>
<gene>
    <name evidence="2" type="ORF">ONB1V03_LOCUS18867</name>
</gene>
<sequence>MLDTSIGWFQREQEGPALRLWTKAWKEFNDVSEAPVTPDMRPTEDTKLSVPTTKDVANNWRKSLVQMQKTCDNPSLIHDLNANPHLIQRYNGTPWMTRAGSESGLALGLTGAKSTTADGMDALHREIEAFYSYMCPTEYEKRSRLEVLKRITKAIETLWRDQVVVECFGSYKTDTYLPTSDIDLVVIGRWNCQPLIELEQYFLMNRYCYPQDIQVLD</sequence>
<dbReference type="GO" id="GO:1990817">
    <property type="term" value="F:poly(A) RNA polymerase activity"/>
    <property type="evidence" value="ECO:0007669"/>
    <property type="project" value="InterPro"/>
</dbReference>
<dbReference type="GO" id="GO:0003729">
    <property type="term" value="F:mRNA binding"/>
    <property type="evidence" value="ECO:0007669"/>
    <property type="project" value="TreeGrafter"/>
</dbReference>
<feature type="domain" description="Polymerase nucleotidyl transferase" evidence="1">
    <location>
        <begin position="148"/>
        <end position="191"/>
    </location>
</feature>
<dbReference type="Gene3D" id="3.30.460.10">
    <property type="entry name" value="Beta Polymerase, domain 2"/>
    <property type="match status" value="1"/>
</dbReference>
<dbReference type="InterPro" id="IPR002934">
    <property type="entry name" value="Polymerase_NTP_transf_dom"/>
</dbReference>
<dbReference type="AlphaFoldDB" id="A0A7R9MLS7"/>
<dbReference type="SUPFAM" id="SSF81301">
    <property type="entry name" value="Nucleotidyltransferase"/>
    <property type="match status" value="1"/>
</dbReference>
<evidence type="ECO:0000259" key="1">
    <source>
        <dbReference type="Pfam" id="PF01909"/>
    </source>
</evidence>
<name>A0A7R9MLS7_9ACAR</name>
<proteinExistence type="predicted"/>
<dbReference type="OrthoDB" id="273917at2759"/>
<dbReference type="EMBL" id="OC942033">
    <property type="protein sequence ID" value="CAD7662307.1"/>
    <property type="molecule type" value="Genomic_DNA"/>
</dbReference>
<dbReference type="GO" id="GO:0031499">
    <property type="term" value="C:TRAMP complex"/>
    <property type="evidence" value="ECO:0007669"/>
    <property type="project" value="TreeGrafter"/>
</dbReference>
<keyword evidence="3" id="KW-1185">Reference proteome</keyword>
<dbReference type="PANTHER" id="PTHR23092:SF15">
    <property type="entry name" value="INACTIVE NON-CANONICAL POLY(A) RNA POLYMERASE PROTEIN TRF4-2-RELATED"/>
    <property type="match status" value="1"/>
</dbReference>
<evidence type="ECO:0000313" key="2">
    <source>
        <dbReference type="EMBL" id="CAD7662307.1"/>
    </source>
</evidence>
<dbReference type="Pfam" id="PF01909">
    <property type="entry name" value="NTP_transf_2"/>
    <property type="match status" value="1"/>
</dbReference>
<protein>
    <recommendedName>
        <fullName evidence="1">Polymerase nucleotidyl transferase domain-containing protein</fullName>
    </recommendedName>
</protein>
<reference evidence="2" key="1">
    <citation type="submission" date="2020-11" db="EMBL/GenBank/DDBJ databases">
        <authorList>
            <person name="Tran Van P."/>
        </authorList>
    </citation>
    <scope>NUCLEOTIDE SEQUENCE</scope>
</reference>
<dbReference type="InterPro" id="IPR045862">
    <property type="entry name" value="Trf4-like"/>
</dbReference>
<dbReference type="InterPro" id="IPR043519">
    <property type="entry name" value="NT_sf"/>
</dbReference>
<dbReference type="Proteomes" id="UP000728032">
    <property type="component" value="Unassembled WGS sequence"/>
</dbReference>
<dbReference type="PANTHER" id="PTHR23092">
    <property type="entry name" value="POLY(A) RNA POLYMERASE"/>
    <property type="match status" value="1"/>
</dbReference>
<organism evidence="2">
    <name type="scientific">Oppiella nova</name>
    <dbReference type="NCBI Taxonomy" id="334625"/>
    <lineage>
        <taxon>Eukaryota</taxon>
        <taxon>Metazoa</taxon>
        <taxon>Ecdysozoa</taxon>
        <taxon>Arthropoda</taxon>
        <taxon>Chelicerata</taxon>
        <taxon>Arachnida</taxon>
        <taxon>Acari</taxon>
        <taxon>Acariformes</taxon>
        <taxon>Sarcoptiformes</taxon>
        <taxon>Oribatida</taxon>
        <taxon>Brachypylina</taxon>
        <taxon>Oppioidea</taxon>
        <taxon>Oppiidae</taxon>
        <taxon>Oppiella</taxon>
    </lineage>
</organism>